<dbReference type="PANTHER" id="PTHR12271">
    <property type="entry name" value="POLY A POLYMERASE CID PAP -RELATED"/>
    <property type="match status" value="1"/>
</dbReference>
<evidence type="ECO:0000313" key="8">
    <source>
        <dbReference type="EnsemblMetazoa" id="CJA16496.1"/>
    </source>
</evidence>
<dbReference type="GO" id="GO:0046872">
    <property type="term" value="F:metal ion binding"/>
    <property type="evidence" value="ECO:0007669"/>
    <property type="project" value="UniProtKB-KW"/>
</dbReference>
<proteinExistence type="predicted"/>
<evidence type="ECO:0000313" key="9">
    <source>
        <dbReference type="Proteomes" id="UP000005237"/>
    </source>
</evidence>
<keyword evidence="4" id="KW-0479">Metal-binding</keyword>
<dbReference type="SUPFAM" id="SSF81631">
    <property type="entry name" value="PAP/OAS1 substrate-binding domain"/>
    <property type="match status" value="1"/>
</dbReference>
<reference evidence="8" key="2">
    <citation type="submission" date="2022-06" db="UniProtKB">
        <authorList>
            <consortium name="EnsemblMetazoa"/>
        </authorList>
    </citation>
    <scope>IDENTIFICATION</scope>
    <source>
        <strain evidence="8">DF5081</strain>
    </source>
</reference>
<protein>
    <submittedName>
        <fullName evidence="8">PAP-associated domain-containing protein</fullName>
    </submittedName>
</protein>
<sequence>MIDSILQPLNRYQYVVARWDNTLLNNSTTSAVEILKRIISLGYQVDVSGPVRFAPCPMDPDQFLVLKMASQAEARRICGDSESDGIVFDNTPISVVDLIGPRGVSLQNATDCMGIWQEHFDNDDLMELLLGMIQVNPPLKDQVIERDLHLIRKTFEAVIENASCQVFGSYASSVRKNGYSDIDLNVESIDTPEKPGSTAIRPLQQLVDDRTCLFEQPLTKAELYSFPPEEIIKALYRSFNRSVEIKKEFKLRYLPARTPIIVFSSRFMDGIFNVSFDISVNNRVSVQKAELLDLFMTQDCSKNKRSGKVMKFLVHWAKCNGLMSGAYDDEKLKTKTRFNSYIINQMVIHFIQAHSNRVLVHPQTNPDSRVVAYNFDELFIDYPHFLREFFKYFANFDFANMAIYGKHVLQKKTVSNVHGVAESPLMIMDPMDYTHNLTAQIQEDAVKLFNGLIRNALLILKQKIFRISLLLRTNETAKILMDSKDSHTSTTLPTALQDFGNLKSSPQEYLTFQLPESIQTSPEFMTLLTRVLRFEVSPGQEVDNLYNSMGVVFSVFAKTWIGRRNIKRQIKNEYRDLSNLKIDVLCSDAYQFEKEPIAELRMAMSDLDSTTSQKIVYVEILKGNVNDVKDAMHYLIDHFMVNNQEELAQDGIMSVADVPRALKSL</sequence>
<dbReference type="EnsemblMetazoa" id="CJA16496.1">
    <property type="protein sequence ID" value="CJA16496.1"/>
    <property type="gene ID" value="WBGene00135701"/>
</dbReference>
<dbReference type="AlphaFoldDB" id="A0A8R1I7L1"/>
<dbReference type="GO" id="GO:1990817">
    <property type="term" value="F:poly(A) RNA polymerase activity"/>
    <property type="evidence" value="ECO:0007669"/>
    <property type="project" value="UniProtKB-ARBA"/>
</dbReference>
<dbReference type="Gene3D" id="3.30.460.10">
    <property type="entry name" value="Beta Polymerase, domain 2"/>
    <property type="match status" value="1"/>
</dbReference>
<dbReference type="Pfam" id="PF03828">
    <property type="entry name" value="PAP_assoc"/>
    <property type="match status" value="1"/>
</dbReference>
<keyword evidence="5" id="KW-0460">Magnesium</keyword>
<dbReference type="OMA" id="DCTHNIS"/>
<comment type="cofactor">
    <cofactor evidence="2">
        <name>Mg(2+)</name>
        <dbReference type="ChEBI" id="CHEBI:18420"/>
    </cofactor>
</comment>
<dbReference type="InterPro" id="IPR002058">
    <property type="entry name" value="PAP_assoc"/>
</dbReference>
<evidence type="ECO:0000256" key="2">
    <source>
        <dbReference type="ARBA" id="ARBA00001946"/>
    </source>
</evidence>
<comment type="cofactor">
    <cofactor evidence="1">
        <name>Mn(2+)</name>
        <dbReference type="ChEBI" id="CHEBI:29035"/>
    </cofactor>
</comment>
<evidence type="ECO:0000256" key="1">
    <source>
        <dbReference type="ARBA" id="ARBA00001936"/>
    </source>
</evidence>
<name>A0A8R1I7L1_CAEJA</name>
<evidence type="ECO:0000259" key="6">
    <source>
        <dbReference type="Pfam" id="PF03828"/>
    </source>
</evidence>
<accession>A0A8R1I7L1</accession>
<dbReference type="SUPFAM" id="SSF81301">
    <property type="entry name" value="Nucleotidyltransferase"/>
    <property type="match status" value="1"/>
</dbReference>
<evidence type="ECO:0000256" key="3">
    <source>
        <dbReference type="ARBA" id="ARBA00022679"/>
    </source>
</evidence>
<dbReference type="Gene3D" id="1.10.1410.10">
    <property type="match status" value="1"/>
</dbReference>
<keyword evidence="3" id="KW-0808">Transferase</keyword>
<dbReference type="Pfam" id="PF22600">
    <property type="entry name" value="MTPAP-like_central"/>
    <property type="match status" value="1"/>
</dbReference>
<evidence type="ECO:0000256" key="4">
    <source>
        <dbReference type="ARBA" id="ARBA00022723"/>
    </source>
</evidence>
<evidence type="ECO:0000259" key="7">
    <source>
        <dbReference type="Pfam" id="PF22600"/>
    </source>
</evidence>
<dbReference type="PANTHER" id="PTHR12271:SF137">
    <property type="entry name" value="U6 SNRNA-SPECIFIC TERMINAL URIDYLYLTRANSFERASE"/>
    <property type="match status" value="1"/>
</dbReference>
<organism evidence="8 9">
    <name type="scientific">Caenorhabditis japonica</name>
    <dbReference type="NCBI Taxonomy" id="281687"/>
    <lineage>
        <taxon>Eukaryota</taxon>
        <taxon>Metazoa</taxon>
        <taxon>Ecdysozoa</taxon>
        <taxon>Nematoda</taxon>
        <taxon>Chromadorea</taxon>
        <taxon>Rhabditida</taxon>
        <taxon>Rhabditina</taxon>
        <taxon>Rhabditomorpha</taxon>
        <taxon>Rhabditoidea</taxon>
        <taxon>Rhabditidae</taxon>
        <taxon>Peloderinae</taxon>
        <taxon>Caenorhabditis</taxon>
    </lineage>
</organism>
<feature type="domain" description="PAP-associated" evidence="6">
    <location>
        <begin position="385"/>
        <end position="435"/>
    </location>
</feature>
<evidence type="ECO:0000256" key="5">
    <source>
        <dbReference type="ARBA" id="ARBA00022842"/>
    </source>
</evidence>
<reference evidence="9" key="1">
    <citation type="submission" date="2010-08" db="EMBL/GenBank/DDBJ databases">
        <authorList>
            <consortium name="Caenorhabditis japonica Sequencing Consortium"/>
            <person name="Wilson R.K."/>
        </authorList>
    </citation>
    <scope>NUCLEOTIDE SEQUENCE [LARGE SCALE GENOMIC DNA]</scope>
    <source>
        <strain evidence="9">DF5081</strain>
    </source>
</reference>
<keyword evidence="9" id="KW-1185">Reference proteome</keyword>
<dbReference type="InterPro" id="IPR054708">
    <property type="entry name" value="MTPAP-like_central"/>
</dbReference>
<dbReference type="GO" id="GO:0031123">
    <property type="term" value="P:RNA 3'-end processing"/>
    <property type="evidence" value="ECO:0007669"/>
    <property type="project" value="TreeGrafter"/>
</dbReference>
<dbReference type="Proteomes" id="UP000005237">
    <property type="component" value="Unassembled WGS sequence"/>
</dbReference>
<dbReference type="GO" id="GO:0050265">
    <property type="term" value="F:RNA uridylyltransferase activity"/>
    <property type="evidence" value="ECO:0007669"/>
    <property type="project" value="TreeGrafter"/>
</dbReference>
<dbReference type="InterPro" id="IPR043519">
    <property type="entry name" value="NT_sf"/>
</dbReference>
<feature type="domain" description="Poly(A) RNA polymerase mitochondrial-like central palm" evidence="7">
    <location>
        <begin position="150"/>
        <end position="295"/>
    </location>
</feature>